<evidence type="ECO:0000313" key="3">
    <source>
        <dbReference type="Proteomes" id="UP001648503"/>
    </source>
</evidence>
<protein>
    <submittedName>
        <fullName evidence="2">Uncharacterized protein</fullName>
    </submittedName>
</protein>
<dbReference type="Proteomes" id="UP001648503">
    <property type="component" value="Unassembled WGS sequence"/>
</dbReference>
<reference evidence="2 3" key="1">
    <citation type="submission" date="2021-02" db="EMBL/GenBank/DDBJ databases">
        <title>Variation within the Batrachochytrium salamandrivorans European outbreak.</title>
        <authorList>
            <person name="Kelly M."/>
            <person name="Pasmans F."/>
            <person name="Shea T.P."/>
            <person name="Munoz J.F."/>
            <person name="Carranza S."/>
            <person name="Cuomo C.A."/>
            <person name="Martel A."/>
        </authorList>
    </citation>
    <scope>NUCLEOTIDE SEQUENCE [LARGE SCALE GENOMIC DNA]</scope>
    <source>
        <strain evidence="2 3">AMFP18/2</strain>
    </source>
</reference>
<accession>A0ABQ8FCL3</accession>
<sequence>MGRVTVLVQHAWAMQTTTSSGVVTQSPLGADRNVACQQYRSVNTKNNLLPSDPAISAVSGSTGNPCSSKAVMGSLIRLTVPSSVAHLVELYNSAQTAAQRRTCELTVCDTLARLEHLVLASTIPDRLRKDWNRSRISPILSASAQGILHPIKTPLQTIEGMGSNTICPLRRGRRQDIQHNTRLGTDPSFTRRQMPLHSLGTQKLTAGDSPSAPYSYNIAAKRPSRYIHNETAVSKTTRFASEARLSVLMLTRCKTQRIRDHAIDLLLESLDTNALSTTPEELHCLQHLWTELAHIFRSVVDDRRRCCAVGDRPDKPAMALSNSGHPYTTHAPISRHDSSILTDYENHDCNDSSPTTTPLVQTPTQDHGISEFSKDTPETTVGVDRHLEKMLSCLLLTMHRIEFARDMNHFELGDDMNKSFHTLIEDLQRVHSYDPYVIQLTSSIDESIKFVMSMHEYSEEVMAFPVGISFLSQILRTVVPDNISTMHESFLSIMTDLSEKRQWHLGRKFICILATAGMLSQEACLLFVRFVCGLDAFTWKWKYLGVVSFGAIACASEFSAIRRIAIEEGLLPYTKKGLSEDLLKAKTDTQECSSKGIASASCTVPLDSPHYSINDPFGDTSPDCNTWTIRAASIVALMEIYQHYGSQPYGLLARETIRNHRSLEPNSAVQKLLCQPAAIAPQTTKSYRQSFLLKYICISLAETYADTQSDHMYLRKYVRSAERVEFRRKGHQKGLGNTLRCNDLWDSENMQQSDIHAHGALHQDFDMESMTEFPRNQPFTPLHCAAISDLWLPVFEAANPSARSPINRIGHAQRSESKFVPLSILPYHDNHKKVVFDPSKSYNDVFEAYMQGNNGKSLKENPSGAACTTHIASSSLLPHVSRSILKSPKPVNTTGCLGSGTTHHRNLFSVDRASLSNGTYLSEKSKSKQDSSIGNRYKGSSDRTTEILAKIFEQTHHHDRHHNHAHKPSPKEAHFPFIDQPAMEISNTHVLSTK</sequence>
<evidence type="ECO:0000256" key="1">
    <source>
        <dbReference type="SAM" id="MobiDB-lite"/>
    </source>
</evidence>
<evidence type="ECO:0000313" key="2">
    <source>
        <dbReference type="EMBL" id="KAH6595942.1"/>
    </source>
</evidence>
<proteinExistence type="predicted"/>
<comment type="caution">
    <text evidence="2">The sequence shown here is derived from an EMBL/GenBank/DDBJ whole genome shotgun (WGS) entry which is preliminary data.</text>
</comment>
<feature type="compositionally biased region" description="Basic and acidic residues" evidence="1">
    <location>
        <begin position="368"/>
        <end position="377"/>
    </location>
</feature>
<dbReference type="EMBL" id="JAFCIX010000267">
    <property type="protein sequence ID" value="KAH6595942.1"/>
    <property type="molecule type" value="Genomic_DNA"/>
</dbReference>
<name>A0ABQ8FCL3_9FUNG</name>
<feature type="region of interest" description="Disordered" evidence="1">
    <location>
        <begin position="920"/>
        <end position="941"/>
    </location>
</feature>
<keyword evidence="3" id="KW-1185">Reference proteome</keyword>
<feature type="compositionally biased region" description="Low complexity" evidence="1">
    <location>
        <begin position="354"/>
        <end position="365"/>
    </location>
</feature>
<organism evidence="2 3">
    <name type="scientific">Batrachochytrium salamandrivorans</name>
    <dbReference type="NCBI Taxonomy" id="1357716"/>
    <lineage>
        <taxon>Eukaryota</taxon>
        <taxon>Fungi</taxon>
        <taxon>Fungi incertae sedis</taxon>
        <taxon>Chytridiomycota</taxon>
        <taxon>Chytridiomycota incertae sedis</taxon>
        <taxon>Chytridiomycetes</taxon>
        <taxon>Rhizophydiales</taxon>
        <taxon>Rhizophydiales incertae sedis</taxon>
        <taxon>Batrachochytrium</taxon>
    </lineage>
</organism>
<feature type="region of interest" description="Disordered" evidence="1">
    <location>
        <begin position="351"/>
        <end position="377"/>
    </location>
</feature>
<gene>
    <name evidence="2" type="ORF">BASA50_005522</name>
</gene>